<keyword evidence="3" id="KW-1185">Reference proteome</keyword>
<evidence type="ECO:0000313" key="3">
    <source>
        <dbReference type="Proteomes" id="UP001528672"/>
    </source>
</evidence>
<dbReference type="SUPFAM" id="SSF53300">
    <property type="entry name" value="vWA-like"/>
    <property type="match status" value="1"/>
</dbReference>
<name>A0ABT5MNR7_9BURK</name>
<feature type="region of interest" description="Disordered" evidence="1">
    <location>
        <begin position="98"/>
        <end position="130"/>
    </location>
</feature>
<dbReference type="Gene3D" id="3.40.50.410">
    <property type="entry name" value="von Willebrand factor, type A domain"/>
    <property type="match status" value="1"/>
</dbReference>
<dbReference type="PIRSF" id="PIRSF010256">
    <property type="entry name" value="CoxE_vWa"/>
    <property type="match status" value="1"/>
</dbReference>
<dbReference type="Proteomes" id="UP001528672">
    <property type="component" value="Unassembled WGS sequence"/>
</dbReference>
<reference evidence="2 3" key="1">
    <citation type="submission" date="2023-02" db="EMBL/GenBank/DDBJ databases">
        <title>Bacterial whole genome sequence for Curvibacter sp. HBC28.</title>
        <authorList>
            <person name="Le V."/>
            <person name="Ko S.-R."/>
            <person name="Ahn C.-Y."/>
            <person name="Oh H.-M."/>
        </authorList>
    </citation>
    <scope>NUCLEOTIDE SEQUENCE [LARGE SCALE GENOMIC DNA]</scope>
    <source>
        <strain evidence="2 3">HBC28</strain>
    </source>
</reference>
<dbReference type="InterPro" id="IPR011195">
    <property type="entry name" value="UCP010256"/>
</dbReference>
<dbReference type="CDD" id="cd00198">
    <property type="entry name" value="vWFA"/>
    <property type="match status" value="1"/>
</dbReference>
<sequence>MSLPRLGDARHGKLLDNLSGFGRALRRAGVPVDASRMALAAQAATLIDIGQRDDLRAALACVLTSRAADRALFDELFDAYFRDPDMAHKLLAQMLPTAQGRAEASRRRPRVNEALSPPKPPPLSAPPSADQPIELDAAMTASALQRLKQADFNALSGREYQLVERLARDVTLPLPHYPSRRSRPGPKGRRLHWPGVMQGAARTGGELIHLPRLSRQMQPLPLLVLVDVSGSMERYARLLLAFLHAATRRLRRRDVFAFGTGLSDLSPAFRLADTDAMLAQASLAIRDFAGGTRLGESLAHLRQRHARRLVGRRTLVLLISDGLDTGEPDALAHELGWLRRHCGRLLWLNPLLRFEGYAPLARGAVQLHAHAHGMLAVHNLSRLEDLASSLAAVLRR</sequence>
<gene>
    <name evidence="2" type="ORF">PSQ39_19640</name>
</gene>
<organism evidence="2 3">
    <name type="scientific">Curvibacter microcysteis</name>
    <dbReference type="NCBI Taxonomy" id="3026419"/>
    <lineage>
        <taxon>Bacteria</taxon>
        <taxon>Pseudomonadati</taxon>
        <taxon>Pseudomonadota</taxon>
        <taxon>Betaproteobacteria</taxon>
        <taxon>Burkholderiales</taxon>
        <taxon>Comamonadaceae</taxon>
        <taxon>Curvibacter</taxon>
    </lineage>
</organism>
<dbReference type="EMBL" id="JAQSIO010000010">
    <property type="protein sequence ID" value="MDD0816855.1"/>
    <property type="molecule type" value="Genomic_DNA"/>
</dbReference>
<dbReference type="PANTHER" id="PTHR39338:SF6">
    <property type="entry name" value="BLL5662 PROTEIN"/>
    <property type="match status" value="1"/>
</dbReference>
<dbReference type="InterPro" id="IPR008912">
    <property type="entry name" value="Uncharacterised_CoxE"/>
</dbReference>
<evidence type="ECO:0000313" key="2">
    <source>
        <dbReference type="EMBL" id="MDD0816855.1"/>
    </source>
</evidence>
<protein>
    <submittedName>
        <fullName evidence="2">VWA domain-containing protein</fullName>
    </submittedName>
</protein>
<dbReference type="PANTHER" id="PTHR39338">
    <property type="entry name" value="BLL5662 PROTEIN-RELATED"/>
    <property type="match status" value="1"/>
</dbReference>
<comment type="caution">
    <text evidence="2">The sequence shown here is derived from an EMBL/GenBank/DDBJ whole genome shotgun (WGS) entry which is preliminary data.</text>
</comment>
<evidence type="ECO:0000256" key="1">
    <source>
        <dbReference type="SAM" id="MobiDB-lite"/>
    </source>
</evidence>
<dbReference type="RefSeq" id="WP_273929031.1">
    <property type="nucleotide sequence ID" value="NZ_JAQSIO010000010.1"/>
</dbReference>
<proteinExistence type="predicted"/>
<dbReference type="Pfam" id="PF05762">
    <property type="entry name" value="VWA_CoxE"/>
    <property type="match status" value="1"/>
</dbReference>
<accession>A0ABT5MNR7</accession>
<dbReference type="InterPro" id="IPR036465">
    <property type="entry name" value="vWFA_dom_sf"/>
</dbReference>